<keyword evidence="1" id="KW-1133">Transmembrane helix</keyword>
<feature type="transmembrane region" description="Helical" evidence="1">
    <location>
        <begin position="149"/>
        <end position="168"/>
    </location>
</feature>
<keyword evidence="4" id="KW-1185">Reference proteome</keyword>
<dbReference type="Proteomes" id="UP000285120">
    <property type="component" value="Unassembled WGS sequence"/>
</dbReference>
<keyword evidence="1" id="KW-0812">Transmembrane</keyword>
<gene>
    <name evidence="3" type="ORF">ATL39_0194</name>
</gene>
<proteinExistence type="predicted"/>
<name>A0A419V7B5_9BACL</name>
<comment type="caution">
    <text evidence="3">The sequence shown here is derived from an EMBL/GenBank/DDBJ whole genome shotgun (WGS) entry which is preliminary data.</text>
</comment>
<dbReference type="RefSeq" id="WP_120191405.1">
    <property type="nucleotide sequence ID" value="NZ_RAPK01000006.1"/>
</dbReference>
<accession>A0A419V7B5</accession>
<dbReference type="GO" id="GO:0004175">
    <property type="term" value="F:endopeptidase activity"/>
    <property type="evidence" value="ECO:0007669"/>
    <property type="project" value="UniProtKB-ARBA"/>
</dbReference>
<evidence type="ECO:0000259" key="2">
    <source>
        <dbReference type="Pfam" id="PF02517"/>
    </source>
</evidence>
<dbReference type="OrthoDB" id="2990933at2"/>
<feature type="transmembrane region" description="Helical" evidence="1">
    <location>
        <begin position="12"/>
        <end position="31"/>
    </location>
</feature>
<organism evidence="3 4">
    <name type="scientific">Sinobaca qinghaiensis</name>
    <dbReference type="NCBI Taxonomy" id="342944"/>
    <lineage>
        <taxon>Bacteria</taxon>
        <taxon>Bacillati</taxon>
        <taxon>Bacillota</taxon>
        <taxon>Bacilli</taxon>
        <taxon>Bacillales</taxon>
        <taxon>Sporolactobacillaceae</taxon>
        <taxon>Sinobaca</taxon>
    </lineage>
</organism>
<evidence type="ECO:0000256" key="1">
    <source>
        <dbReference type="SAM" id="Phobius"/>
    </source>
</evidence>
<evidence type="ECO:0000313" key="4">
    <source>
        <dbReference type="Proteomes" id="UP000285120"/>
    </source>
</evidence>
<dbReference type="GO" id="GO:0080120">
    <property type="term" value="P:CAAX-box protein maturation"/>
    <property type="evidence" value="ECO:0007669"/>
    <property type="project" value="UniProtKB-ARBA"/>
</dbReference>
<dbReference type="EMBL" id="RAPK01000006">
    <property type="protein sequence ID" value="RKD75984.1"/>
    <property type="molecule type" value="Genomic_DNA"/>
</dbReference>
<feature type="transmembrane region" description="Helical" evidence="1">
    <location>
        <begin position="180"/>
        <end position="199"/>
    </location>
</feature>
<feature type="domain" description="CAAX prenyl protease 2/Lysostaphin resistance protein A-like" evidence="2">
    <location>
        <begin position="112"/>
        <end position="216"/>
    </location>
</feature>
<protein>
    <recommendedName>
        <fullName evidence="2">CAAX prenyl protease 2/Lysostaphin resistance protein A-like domain-containing protein</fullName>
    </recommendedName>
</protein>
<feature type="transmembrane region" description="Helical" evidence="1">
    <location>
        <begin position="206"/>
        <end position="230"/>
    </location>
</feature>
<keyword evidence="1" id="KW-0472">Membrane</keyword>
<evidence type="ECO:0000313" key="3">
    <source>
        <dbReference type="EMBL" id="RKD75984.1"/>
    </source>
</evidence>
<feature type="transmembrane region" description="Helical" evidence="1">
    <location>
        <begin position="78"/>
        <end position="99"/>
    </location>
</feature>
<feature type="transmembrane region" description="Helical" evidence="1">
    <location>
        <begin position="119"/>
        <end position="142"/>
    </location>
</feature>
<dbReference type="Pfam" id="PF02517">
    <property type="entry name" value="Rce1-like"/>
    <property type="match status" value="1"/>
</dbReference>
<sequence length="231" mass="26264">MNKIITSYDLKWTALVYSLVLLLLVFFIDLTTPQNSWIFIVKIVIVPFLAVVALLIAFGRQGIKDIFSKPIKPYKNFFVWYIIMIIMSLISGILLSLFVNTPLRGNPGTEHLAQTFISLPFVLLFEEIISFFFLLAVANIIYKRTKNLFWAQAAGVAVSAVIFGLLHYTTYYNGNMVDTLAHIIFIQGMARVFLNLAGLKSNSLMIPWIIHVVFDLNTFLIGTTALIIIYW</sequence>
<dbReference type="InterPro" id="IPR003675">
    <property type="entry name" value="Rce1/LyrA-like_dom"/>
</dbReference>
<dbReference type="AlphaFoldDB" id="A0A419V7B5"/>
<feature type="transmembrane region" description="Helical" evidence="1">
    <location>
        <begin position="37"/>
        <end position="58"/>
    </location>
</feature>
<reference evidence="3 4" key="1">
    <citation type="submission" date="2018-09" db="EMBL/GenBank/DDBJ databases">
        <title>Genomic Encyclopedia of Archaeal and Bacterial Type Strains, Phase II (KMG-II): from individual species to whole genera.</title>
        <authorList>
            <person name="Goeker M."/>
        </authorList>
    </citation>
    <scope>NUCLEOTIDE SEQUENCE [LARGE SCALE GENOMIC DNA]</scope>
    <source>
        <strain evidence="3 4">DSM 17008</strain>
    </source>
</reference>